<dbReference type="AlphaFoldDB" id="A0A699QIZ8"/>
<comment type="caution">
    <text evidence="1">The sequence shown here is derived from an EMBL/GenBank/DDBJ whole genome shotgun (WGS) entry which is preliminary data.</text>
</comment>
<feature type="non-terminal residue" evidence="1">
    <location>
        <position position="1"/>
    </location>
</feature>
<dbReference type="EMBL" id="BKCJ011016847">
    <property type="protein sequence ID" value="GFC67738.1"/>
    <property type="molecule type" value="Genomic_DNA"/>
</dbReference>
<sequence length="84" mass="9467">TEDLDSYDSDCDDVSDAKAILMANLSNYGSNVILEYLQETQQATVHDTNLYAQQDSMTLFVIEQMSEQMINHVNNWEKGSSGLE</sequence>
<proteinExistence type="predicted"/>
<name>A0A699QIZ8_TANCI</name>
<evidence type="ECO:0000313" key="1">
    <source>
        <dbReference type="EMBL" id="GFC67738.1"/>
    </source>
</evidence>
<accession>A0A699QIZ8</accession>
<gene>
    <name evidence="1" type="ORF">Tci_839708</name>
</gene>
<protein>
    <submittedName>
        <fullName evidence="1">Uncharacterized protein</fullName>
    </submittedName>
</protein>
<organism evidence="1">
    <name type="scientific">Tanacetum cinerariifolium</name>
    <name type="common">Dalmatian daisy</name>
    <name type="synonym">Chrysanthemum cinerariifolium</name>
    <dbReference type="NCBI Taxonomy" id="118510"/>
    <lineage>
        <taxon>Eukaryota</taxon>
        <taxon>Viridiplantae</taxon>
        <taxon>Streptophyta</taxon>
        <taxon>Embryophyta</taxon>
        <taxon>Tracheophyta</taxon>
        <taxon>Spermatophyta</taxon>
        <taxon>Magnoliopsida</taxon>
        <taxon>eudicotyledons</taxon>
        <taxon>Gunneridae</taxon>
        <taxon>Pentapetalae</taxon>
        <taxon>asterids</taxon>
        <taxon>campanulids</taxon>
        <taxon>Asterales</taxon>
        <taxon>Asteraceae</taxon>
        <taxon>Asteroideae</taxon>
        <taxon>Anthemideae</taxon>
        <taxon>Anthemidinae</taxon>
        <taxon>Tanacetum</taxon>
    </lineage>
</organism>
<reference evidence="1" key="1">
    <citation type="journal article" date="2019" name="Sci. Rep.">
        <title>Draft genome of Tanacetum cinerariifolium, the natural source of mosquito coil.</title>
        <authorList>
            <person name="Yamashiro T."/>
            <person name="Shiraishi A."/>
            <person name="Satake H."/>
            <person name="Nakayama K."/>
        </authorList>
    </citation>
    <scope>NUCLEOTIDE SEQUENCE</scope>
</reference>